<evidence type="ECO:0000313" key="2">
    <source>
        <dbReference type="Proteomes" id="UP001232063"/>
    </source>
</evidence>
<organism evidence="1 2">
    <name type="scientific">Xanthocytophaga agilis</name>
    <dbReference type="NCBI Taxonomy" id="3048010"/>
    <lineage>
        <taxon>Bacteria</taxon>
        <taxon>Pseudomonadati</taxon>
        <taxon>Bacteroidota</taxon>
        <taxon>Cytophagia</taxon>
        <taxon>Cytophagales</taxon>
        <taxon>Rhodocytophagaceae</taxon>
        <taxon>Xanthocytophaga</taxon>
    </lineage>
</organism>
<proteinExistence type="predicted"/>
<accession>A0AAE3UJY2</accession>
<comment type="caution">
    <text evidence="1">The sequence shown here is derived from an EMBL/GenBank/DDBJ whole genome shotgun (WGS) entry which is preliminary data.</text>
</comment>
<gene>
    <name evidence="1" type="ORF">QNI22_39350</name>
</gene>
<dbReference type="AlphaFoldDB" id="A0AAE3UJY2"/>
<dbReference type="Proteomes" id="UP001232063">
    <property type="component" value="Unassembled WGS sequence"/>
</dbReference>
<evidence type="ECO:0000313" key="1">
    <source>
        <dbReference type="EMBL" id="MDJ1506762.1"/>
    </source>
</evidence>
<reference evidence="1" key="1">
    <citation type="submission" date="2023-05" db="EMBL/GenBank/DDBJ databases">
        <authorList>
            <person name="Zhang X."/>
        </authorList>
    </citation>
    <scope>NUCLEOTIDE SEQUENCE</scope>
    <source>
        <strain evidence="1">BD1B2-1</strain>
    </source>
</reference>
<sequence>MADSYLRRTPEQELLLKFYEEADEETGLFRTTSDILNMLLGSSNIKTMNTVNLGRAISALKWKKSIQGTGKHKRYGYFIQEKTLAMNRQV</sequence>
<keyword evidence="2" id="KW-1185">Reference proteome</keyword>
<dbReference type="EMBL" id="JASJOU010000028">
    <property type="protein sequence ID" value="MDJ1506762.1"/>
    <property type="molecule type" value="Genomic_DNA"/>
</dbReference>
<protein>
    <submittedName>
        <fullName evidence="1">Uncharacterized protein</fullName>
    </submittedName>
</protein>
<name>A0AAE3UJY2_9BACT</name>